<comment type="caution">
    <text evidence="11">The sequence shown here is derived from an EMBL/GenBank/DDBJ whole genome shotgun (WGS) entry which is preliminary data.</text>
</comment>
<reference evidence="11 12" key="1">
    <citation type="submission" date="2020-03" db="EMBL/GenBank/DDBJ databases">
        <title>Genomic Encyclopedia of Type Strains, Phase IV (KMG-IV): sequencing the most valuable type-strain genomes for metagenomic binning, comparative biology and taxonomic classification.</title>
        <authorList>
            <person name="Goeker M."/>
        </authorList>
    </citation>
    <scope>NUCLEOTIDE SEQUENCE [LARGE SCALE GENOMIC DNA]</scope>
    <source>
        <strain evidence="11 12">DSM 19867</strain>
    </source>
</reference>
<proteinExistence type="inferred from homology"/>
<organism evidence="11 12">
    <name type="scientific">Rhizomicrobium palustre</name>
    <dbReference type="NCBI Taxonomy" id="189966"/>
    <lineage>
        <taxon>Bacteria</taxon>
        <taxon>Pseudomonadati</taxon>
        <taxon>Pseudomonadota</taxon>
        <taxon>Alphaproteobacteria</taxon>
        <taxon>Micropepsales</taxon>
        <taxon>Micropepsaceae</taxon>
        <taxon>Rhizomicrobium</taxon>
    </lineage>
</organism>
<dbReference type="GO" id="GO:0030632">
    <property type="term" value="P:D-alanine biosynthetic process"/>
    <property type="evidence" value="ECO:0007669"/>
    <property type="project" value="UniProtKB-UniRule"/>
</dbReference>
<dbReference type="InterPro" id="IPR011079">
    <property type="entry name" value="Ala_racemase_C"/>
</dbReference>
<accession>A0A846MUP8</accession>
<feature type="binding site" evidence="7 9">
    <location>
        <position position="314"/>
    </location>
    <ligand>
        <name>substrate</name>
    </ligand>
</feature>
<evidence type="ECO:0000259" key="10">
    <source>
        <dbReference type="SMART" id="SM01005"/>
    </source>
</evidence>
<dbReference type="InterPro" id="IPR000821">
    <property type="entry name" value="Ala_racemase"/>
</dbReference>
<dbReference type="PANTHER" id="PTHR30511">
    <property type="entry name" value="ALANINE RACEMASE"/>
    <property type="match status" value="1"/>
</dbReference>
<dbReference type="PANTHER" id="PTHR30511:SF0">
    <property type="entry name" value="ALANINE RACEMASE, CATABOLIC-RELATED"/>
    <property type="match status" value="1"/>
</dbReference>
<evidence type="ECO:0000256" key="8">
    <source>
        <dbReference type="PIRSR" id="PIRSR600821-50"/>
    </source>
</evidence>
<dbReference type="GO" id="GO:0005829">
    <property type="term" value="C:cytosol"/>
    <property type="evidence" value="ECO:0007669"/>
    <property type="project" value="TreeGrafter"/>
</dbReference>
<dbReference type="InterPro" id="IPR020622">
    <property type="entry name" value="Ala_racemase_pyridoxalP-BS"/>
</dbReference>
<dbReference type="Gene3D" id="3.20.20.10">
    <property type="entry name" value="Alanine racemase"/>
    <property type="match status" value="1"/>
</dbReference>
<feature type="domain" description="Alanine racemase C-terminal" evidence="10">
    <location>
        <begin position="245"/>
        <end position="370"/>
    </location>
</feature>
<dbReference type="NCBIfam" id="TIGR00492">
    <property type="entry name" value="alr"/>
    <property type="match status" value="1"/>
</dbReference>
<feature type="active site" description="Proton acceptor; specific for D-alanine" evidence="7">
    <location>
        <position position="45"/>
    </location>
</feature>
<dbReference type="Gene3D" id="2.40.37.10">
    <property type="entry name" value="Lyase, Ornithine Decarboxylase, Chain A, domain 1"/>
    <property type="match status" value="1"/>
</dbReference>
<dbReference type="RefSeq" id="WP_167080371.1">
    <property type="nucleotide sequence ID" value="NZ_BAAADC010000001.1"/>
</dbReference>
<evidence type="ECO:0000256" key="4">
    <source>
        <dbReference type="ARBA" id="ARBA00013089"/>
    </source>
</evidence>
<evidence type="ECO:0000256" key="3">
    <source>
        <dbReference type="ARBA" id="ARBA00007880"/>
    </source>
</evidence>
<keyword evidence="5 7" id="KW-0663">Pyridoxal phosphate</keyword>
<comment type="similarity">
    <text evidence="3 7">Belongs to the alanine racemase family.</text>
</comment>
<evidence type="ECO:0000256" key="9">
    <source>
        <dbReference type="PIRSR" id="PIRSR600821-52"/>
    </source>
</evidence>
<dbReference type="SMART" id="SM01005">
    <property type="entry name" value="Ala_racemase_C"/>
    <property type="match status" value="1"/>
</dbReference>
<dbReference type="FunFam" id="3.20.20.10:FF:000002">
    <property type="entry name" value="Alanine racemase"/>
    <property type="match status" value="1"/>
</dbReference>
<comment type="pathway">
    <text evidence="7">Amino-acid biosynthesis; D-alanine biosynthesis; D-alanine from L-alanine: step 1/1.</text>
</comment>
<keyword evidence="6 7" id="KW-0413">Isomerase</keyword>
<dbReference type="Proteomes" id="UP000570514">
    <property type="component" value="Unassembled WGS sequence"/>
</dbReference>
<evidence type="ECO:0000256" key="5">
    <source>
        <dbReference type="ARBA" id="ARBA00022898"/>
    </source>
</evidence>
<dbReference type="InterPro" id="IPR029066">
    <property type="entry name" value="PLP-binding_barrel"/>
</dbReference>
<evidence type="ECO:0000313" key="12">
    <source>
        <dbReference type="Proteomes" id="UP000570514"/>
    </source>
</evidence>
<comment type="catalytic activity">
    <reaction evidence="1 7">
        <text>L-alanine = D-alanine</text>
        <dbReference type="Rhea" id="RHEA:20249"/>
        <dbReference type="ChEBI" id="CHEBI:57416"/>
        <dbReference type="ChEBI" id="CHEBI:57972"/>
        <dbReference type="EC" id="5.1.1.1"/>
    </reaction>
</comment>
<evidence type="ECO:0000313" key="11">
    <source>
        <dbReference type="EMBL" id="NIK87083.1"/>
    </source>
</evidence>
<dbReference type="EC" id="5.1.1.1" evidence="4 7"/>
<evidence type="ECO:0000256" key="6">
    <source>
        <dbReference type="ARBA" id="ARBA00023235"/>
    </source>
</evidence>
<keyword evidence="12" id="KW-1185">Reference proteome</keyword>
<feature type="binding site" evidence="7 9">
    <location>
        <position position="143"/>
    </location>
    <ligand>
        <name>substrate</name>
    </ligand>
</feature>
<dbReference type="SUPFAM" id="SSF51419">
    <property type="entry name" value="PLP-binding barrel"/>
    <property type="match status" value="1"/>
</dbReference>
<dbReference type="PROSITE" id="PS00395">
    <property type="entry name" value="ALANINE_RACEMASE"/>
    <property type="match status" value="1"/>
</dbReference>
<dbReference type="EMBL" id="JAASRM010000001">
    <property type="protein sequence ID" value="NIK87083.1"/>
    <property type="molecule type" value="Genomic_DNA"/>
</dbReference>
<comment type="cofactor">
    <cofactor evidence="2 7 8">
        <name>pyridoxal 5'-phosphate</name>
        <dbReference type="ChEBI" id="CHEBI:597326"/>
    </cofactor>
</comment>
<evidence type="ECO:0000256" key="7">
    <source>
        <dbReference type="HAMAP-Rule" id="MF_01201"/>
    </source>
</evidence>
<dbReference type="InterPro" id="IPR009006">
    <property type="entry name" value="Ala_racemase/Decarboxylase_C"/>
</dbReference>
<dbReference type="InterPro" id="IPR001608">
    <property type="entry name" value="Ala_racemase_N"/>
</dbReference>
<evidence type="ECO:0000256" key="1">
    <source>
        <dbReference type="ARBA" id="ARBA00000316"/>
    </source>
</evidence>
<dbReference type="CDD" id="cd00430">
    <property type="entry name" value="PLPDE_III_AR"/>
    <property type="match status" value="1"/>
</dbReference>
<gene>
    <name evidence="11" type="ORF">FHS83_000401</name>
</gene>
<dbReference type="Pfam" id="PF01168">
    <property type="entry name" value="Ala_racemase_N"/>
    <property type="match status" value="1"/>
</dbReference>
<dbReference type="GO" id="GO:0008784">
    <property type="term" value="F:alanine racemase activity"/>
    <property type="evidence" value="ECO:0007669"/>
    <property type="project" value="UniProtKB-UniRule"/>
</dbReference>
<feature type="active site" description="Proton acceptor; specific for L-alanine" evidence="7">
    <location>
        <position position="266"/>
    </location>
</feature>
<dbReference type="Pfam" id="PF00842">
    <property type="entry name" value="Ala_racemase_C"/>
    <property type="match status" value="1"/>
</dbReference>
<dbReference type="GO" id="GO:0030170">
    <property type="term" value="F:pyridoxal phosphate binding"/>
    <property type="evidence" value="ECO:0007669"/>
    <property type="project" value="UniProtKB-UniRule"/>
</dbReference>
<dbReference type="SUPFAM" id="SSF50621">
    <property type="entry name" value="Alanine racemase C-terminal domain-like"/>
    <property type="match status" value="1"/>
</dbReference>
<evidence type="ECO:0000256" key="2">
    <source>
        <dbReference type="ARBA" id="ARBA00001933"/>
    </source>
</evidence>
<dbReference type="HAMAP" id="MF_01201">
    <property type="entry name" value="Ala_racemase"/>
    <property type="match status" value="1"/>
</dbReference>
<protein>
    <recommendedName>
        <fullName evidence="4 7">Alanine racemase</fullName>
        <ecNumber evidence="4 7">5.1.1.1</ecNumber>
    </recommendedName>
</protein>
<feature type="modified residue" description="N6-(pyridoxal phosphate)lysine" evidence="7 8">
    <location>
        <position position="45"/>
    </location>
</feature>
<name>A0A846MUP8_9PROT</name>
<dbReference type="AlphaFoldDB" id="A0A846MUP8"/>
<comment type="function">
    <text evidence="7">Catalyzes the interconversion of L-alanine and D-alanine. May also act on other amino acids.</text>
</comment>
<dbReference type="PRINTS" id="PR00992">
    <property type="entry name" value="ALARACEMASE"/>
</dbReference>
<sequence>MDRVDDGIVSDFEAARLSVRLSAVAENFRTAQRLASPAVVAGVVKADAYGIGLTPVVKTLARAGCDTFFVARLSEGVALRKLVPEAQIFVLDGAQPDMVPALICHRLTPVLNSLAEIAAWSAAAAATHQTLDAAVHLDTGMNRLGLSAGELSILAGEHARRLSGLRVVLWMSHLACADEPEHKMNRLQLDRFKTALAMLPEGPASLSASGGILLGKDYHFDMVRPGLCLYGANPQGGPASPFQPVVSLSATIMQVRQAEKGETVGYSASHRLTRNSILGTAALGYADGILRALSNVGFVAVQGKRVPILGRISMDLLTFDLTDVEGPVHAGDQVELIGPTQSLDDVASAAHTIPYEILTSLSRRARRTYEEDAS</sequence>
<dbReference type="UniPathway" id="UPA00042">
    <property type="reaction ID" value="UER00497"/>
</dbReference>